<proteinExistence type="predicted"/>
<protein>
    <submittedName>
        <fullName evidence="1">Uncharacterized protein</fullName>
    </submittedName>
</protein>
<dbReference type="AlphaFoldDB" id="A0A8X7SEX8"/>
<accession>A0A8X7SEX8</accession>
<gene>
    <name evidence="1" type="ORF">Bca52824_031375</name>
</gene>
<keyword evidence="2" id="KW-1185">Reference proteome</keyword>
<name>A0A8X7SEX8_BRACI</name>
<comment type="caution">
    <text evidence="1">The sequence shown here is derived from an EMBL/GenBank/DDBJ whole genome shotgun (WGS) entry which is preliminary data.</text>
</comment>
<dbReference type="EMBL" id="JAAMPC010000007">
    <property type="protein sequence ID" value="KAG2302724.1"/>
    <property type="molecule type" value="Genomic_DNA"/>
</dbReference>
<evidence type="ECO:0000313" key="1">
    <source>
        <dbReference type="EMBL" id="KAG2302724.1"/>
    </source>
</evidence>
<evidence type="ECO:0000313" key="2">
    <source>
        <dbReference type="Proteomes" id="UP000886595"/>
    </source>
</evidence>
<sequence length="77" mass="9207">MVKGNRLHRLDSILIKMVFRMTIYHVWRERNARRHQLDIYGSASQDYRQDNAKQDCVSQIWSSSSQCRFASKVVRAY</sequence>
<dbReference type="Proteomes" id="UP000886595">
    <property type="component" value="Unassembled WGS sequence"/>
</dbReference>
<reference evidence="1 2" key="1">
    <citation type="submission" date="2020-02" db="EMBL/GenBank/DDBJ databases">
        <authorList>
            <person name="Ma Q."/>
            <person name="Huang Y."/>
            <person name="Song X."/>
            <person name="Pei D."/>
        </authorList>
    </citation>
    <scope>NUCLEOTIDE SEQUENCE [LARGE SCALE GENOMIC DNA]</scope>
    <source>
        <strain evidence="1">Sxm20200214</strain>
        <tissue evidence="1">Leaf</tissue>
    </source>
</reference>
<organism evidence="1 2">
    <name type="scientific">Brassica carinata</name>
    <name type="common">Ethiopian mustard</name>
    <name type="synonym">Abyssinian cabbage</name>
    <dbReference type="NCBI Taxonomy" id="52824"/>
    <lineage>
        <taxon>Eukaryota</taxon>
        <taxon>Viridiplantae</taxon>
        <taxon>Streptophyta</taxon>
        <taxon>Embryophyta</taxon>
        <taxon>Tracheophyta</taxon>
        <taxon>Spermatophyta</taxon>
        <taxon>Magnoliopsida</taxon>
        <taxon>eudicotyledons</taxon>
        <taxon>Gunneridae</taxon>
        <taxon>Pentapetalae</taxon>
        <taxon>rosids</taxon>
        <taxon>malvids</taxon>
        <taxon>Brassicales</taxon>
        <taxon>Brassicaceae</taxon>
        <taxon>Brassiceae</taxon>
        <taxon>Brassica</taxon>
    </lineage>
</organism>